<keyword evidence="4" id="KW-1185">Reference proteome</keyword>
<evidence type="ECO:0000313" key="4">
    <source>
        <dbReference type="Proteomes" id="UP001058461"/>
    </source>
</evidence>
<evidence type="ECO:0000313" key="3">
    <source>
        <dbReference type="EMBL" id="UTW14252.1"/>
    </source>
</evidence>
<proteinExistence type="predicted"/>
<organism evidence="3 4">
    <name type="scientific">Marinobacterium rhizophilum</name>
    <dbReference type="NCBI Taxonomy" id="420402"/>
    <lineage>
        <taxon>Bacteria</taxon>
        <taxon>Pseudomonadati</taxon>
        <taxon>Pseudomonadota</taxon>
        <taxon>Gammaproteobacteria</taxon>
        <taxon>Oceanospirillales</taxon>
        <taxon>Oceanospirillaceae</taxon>
        <taxon>Marinobacterium</taxon>
    </lineage>
</organism>
<dbReference type="PANTHER" id="PTHR43685:SF2">
    <property type="entry name" value="GLYCOSYLTRANSFERASE 2-LIKE DOMAIN-CONTAINING PROTEIN"/>
    <property type="match status" value="1"/>
</dbReference>
<reference evidence="3" key="1">
    <citation type="submission" date="2021-04" db="EMBL/GenBank/DDBJ databases">
        <title>Oceanospirillales bacteria with DddD are important DMSP degraders in coastal seawater.</title>
        <authorList>
            <person name="Liu J."/>
        </authorList>
    </citation>
    <scope>NUCLEOTIDE SEQUENCE</scope>
    <source>
        <strain evidence="3">D13-1</strain>
    </source>
</reference>
<evidence type="ECO:0000256" key="1">
    <source>
        <dbReference type="SAM" id="Phobius"/>
    </source>
</evidence>
<dbReference type="InterPro" id="IPR001173">
    <property type="entry name" value="Glyco_trans_2-like"/>
</dbReference>
<accession>A0ABY5HSQ3</accession>
<dbReference type="InterPro" id="IPR029044">
    <property type="entry name" value="Nucleotide-diphossugar_trans"/>
</dbReference>
<keyword evidence="1" id="KW-0472">Membrane</keyword>
<dbReference type="SUPFAM" id="SSF53448">
    <property type="entry name" value="Nucleotide-diphospho-sugar transferases"/>
    <property type="match status" value="1"/>
</dbReference>
<dbReference type="InterPro" id="IPR050834">
    <property type="entry name" value="Glycosyltransf_2"/>
</dbReference>
<dbReference type="Pfam" id="PF00535">
    <property type="entry name" value="Glycos_transf_2"/>
    <property type="match status" value="1"/>
</dbReference>
<protein>
    <submittedName>
        <fullName evidence="3">Glycosyltransferase family 2 protein</fullName>
    </submittedName>
</protein>
<feature type="transmembrane region" description="Helical" evidence="1">
    <location>
        <begin position="230"/>
        <end position="250"/>
    </location>
</feature>
<keyword evidence="1" id="KW-0812">Transmembrane</keyword>
<feature type="domain" description="Glycosyltransferase 2-like" evidence="2">
    <location>
        <begin position="9"/>
        <end position="115"/>
    </location>
</feature>
<evidence type="ECO:0000259" key="2">
    <source>
        <dbReference type="Pfam" id="PF00535"/>
    </source>
</evidence>
<name>A0ABY5HSQ3_9GAMM</name>
<dbReference type="CDD" id="cd00761">
    <property type="entry name" value="Glyco_tranf_GTA_type"/>
    <property type="match status" value="1"/>
</dbReference>
<dbReference type="Proteomes" id="UP001058461">
    <property type="component" value="Chromosome"/>
</dbReference>
<dbReference type="Gene3D" id="3.90.550.10">
    <property type="entry name" value="Spore Coat Polysaccharide Biosynthesis Protein SpsA, Chain A"/>
    <property type="match status" value="1"/>
</dbReference>
<dbReference type="EMBL" id="CP073347">
    <property type="protein sequence ID" value="UTW14252.1"/>
    <property type="molecule type" value="Genomic_DNA"/>
</dbReference>
<keyword evidence="1" id="KW-1133">Transmembrane helix</keyword>
<gene>
    <name evidence="3" type="ORF">KDW95_11685</name>
</gene>
<dbReference type="PANTHER" id="PTHR43685">
    <property type="entry name" value="GLYCOSYLTRANSFERASE"/>
    <property type="match status" value="1"/>
</dbReference>
<sequence length="266" mass="30784">MSNIVPLISIIVPVYNAEATIHRTIRSCLNQTYDNFELILVDDGSLDSSRSLIRDFIYNSDKVKLVESDYNQGVSSARNRGIHLARGKYLAFLDSDDFWYPRKLEIMVSAIDRFPDFDMFFHDSSVGCEIEEKFFSADFSLDVIPFYQFLIRNPAHTPTVIIRNKNKAEFREDMRYSEDYDLWLRLAFPKGAIKVDQVLAGINRSVGSKGGLSEHKWNMRKGEIKAYARLFRITPLFIFLSPFLILWSLAKHAHANVTRRSGLRRL</sequence>
<dbReference type="RefSeq" id="WP_255856445.1">
    <property type="nucleotide sequence ID" value="NZ_CP073347.1"/>
</dbReference>